<dbReference type="PANTHER" id="PTHR46449:SF5">
    <property type="entry name" value="FAMILY WITH SEQUENCE SIMILARITY 47 MEMBER E"/>
    <property type="match status" value="1"/>
</dbReference>
<proteinExistence type="inferred from homology"/>
<dbReference type="AlphaFoldDB" id="A0A0A0AN85"/>
<dbReference type="EMBL" id="KL872066">
    <property type="protein sequence ID" value="KGL94490.1"/>
    <property type="molecule type" value="Genomic_DNA"/>
</dbReference>
<evidence type="ECO:0000313" key="3">
    <source>
        <dbReference type="Proteomes" id="UP000053858"/>
    </source>
</evidence>
<accession>A0A0A0AN85</accession>
<reference evidence="3" key="1">
    <citation type="journal article" date="2014" name="Science">
        <title>Comparative genomics reveals insights into avian genome evolution and adaptation.</title>
        <authorList>
            <consortium name="Avian Genome Consortium"/>
            <person name="Zhang G."/>
            <person name="Li C."/>
            <person name="Li Q."/>
            <person name="Li B."/>
            <person name="Larkin D.M."/>
            <person name="Lee C."/>
            <person name="Storz J.F."/>
            <person name="Antunes A."/>
            <person name="Greenwold M.J."/>
            <person name="Meredith R.W."/>
            <person name="Odeen A."/>
            <person name="Cui J."/>
            <person name="Zhou Q."/>
            <person name="Xu L."/>
            <person name="Pan H."/>
            <person name="Wang Z."/>
            <person name="Jin L."/>
            <person name="Zhang P."/>
            <person name="Hu H."/>
            <person name="Yang W."/>
            <person name="Hu J."/>
            <person name="Xiao J."/>
            <person name="Yang Z."/>
            <person name="Liu Y."/>
            <person name="Xie Q."/>
            <person name="Yu H."/>
            <person name="Lian J."/>
            <person name="Wen P."/>
            <person name="Zhang F."/>
            <person name="Li H."/>
            <person name="Zeng Y."/>
            <person name="Xiong Z."/>
            <person name="Liu S."/>
            <person name="Zhou L."/>
            <person name="Huang Z."/>
            <person name="An N."/>
            <person name="Wang J."/>
            <person name="Zheng Q."/>
            <person name="Xiong Y."/>
            <person name="Wang G."/>
            <person name="Wang B."/>
            <person name="Wang J."/>
            <person name="Fan Y."/>
            <person name="da Fonseca R.R."/>
            <person name="Alfaro-Nunez A."/>
            <person name="Schubert M."/>
            <person name="Orlando L."/>
            <person name="Mourier T."/>
            <person name="Howard J.T."/>
            <person name="Ganapathy G."/>
            <person name="Pfenning A."/>
            <person name="Whitney O."/>
            <person name="Rivas M.V."/>
            <person name="Hara E."/>
            <person name="Smith J."/>
            <person name="Farre M."/>
            <person name="Narayan J."/>
            <person name="Slavov G."/>
            <person name="Romanov M.N."/>
            <person name="Borges R."/>
            <person name="Machado J.P."/>
            <person name="Khan I."/>
            <person name="Springer M.S."/>
            <person name="Gatesy J."/>
            <person name="Hoffmann F.G."/>
            <person name="Opazo J.C."/>
            <person name="Hastad O."/>
            <person name="Sawyer R.H."/>
            <person name="Kim H."/>
            <person name="Kim K.W."/>
            <person name="Kim H.J."/>
            <person name="Cho S."/>
            <person name="Li N."/>
            <person name="Huang Y."/>
            <person name="Bruford M.W."/>
            <person name="Zhan X."/>
            <person name="Dixon A."/>
            <person name="Bertelsen M.F."/>
            <person name="Derryberry E."/>
            <person name="Warren W."/>
            <person name="Wilson R.K."/>
            <person name="Li S."/>
            <person name="Ray D.A."/>
            <person name="Green R.E."/>
            <person name="O'Brien S.J."/>
            <person name="Griffin D."/>
            <person name="Johnson W.E."/>
            <person name="Haussler D."/>
            <person name="Ryder O.A."/>
            <person name="Willerslev E."/>
            <person name="Graves G.R."/>
            <person name="Alstrom P."/>
            <person name="Fjeldsa J."/>
            <person name="Mindell D.P."/>
            <person name="Edwards S.V."/>
            <person name="Braun E.L."/>
            <person name="Rahbek C."/>
            <person name="Burt D.W."/>
            <person name="Houde P."/>
            <person name="Zhang Y."/>
            <person name="Yang H."/>
            <person name="Wang J."/>
            <person name="Jarvis E.D."/>
            <person name="Gilbert M.T."/>
            <person name="Wang J."/>
        </authorList>
    </citation>
    <scope>NUCLEOTIDE SEQUENCE [LARGE SCALE GENOMIC DNA]</scope>
</reference>
<evidence type="ECO:0000256" key="1">
    <source>
        <dbReference type="ARBA" id="ARBA00005277"/>
    </source>
</evidence>
<evidence type="ECO:0000313" key="2">
    <source>
        <dbReference type="EMBL" id="KGL94490.1"/>
    </source>
</evidence>
<dbReference type="PANTHER" id="PTHR46449">
    <property type="entry name" value="ZGC:158260"/>
    <property type="match status" value="1"/>
</dbReference>
<dbReference type="Proteomes" id="UP000053858">
    <property type="component" value="Unassembled WGS sequence"/>
</dbReference>
<sequence length="176" mass="19511">CVNTCSSKESRGKTPCTRLSKKKVAGREKEATLTDFVPPDERVKRATTHFCDWLLSLGGGNCNIDDTLMSLVNTGCEREAIVPSPVHAVKCFNNVEAKQSKSQEISTPQLAVRSSQHLRSLPCQAKVMEVTQLHSTQAFKEFLERKGYRKPRFLLKMLAGGNDSRAPEETSKASNK</sequence>
<feature type="non-terminal residue" evidence="2">
    <location>
        <position position="1"/>
    </location>
</feature>
<organism evidence="2 3">
    <name type="scientific">Charadrius vociferus</name>
    <name type="common">Killdeer</name>
    <name type="synonym">Aegialitis vocifera</name>
    <dbReference type="NCBI Taxonomy" id="50402"/>
    <lineage>
        <taxon>Eukaryota</taxon>
        <taxon>Metazoa</taxon>
        <taxon>Chordata</taxon>
        <taxon>Craniata</taxon>
        <taxon>Vertebrata</taxon>
        <taxon>Euteleostomi</taxon>
        <taxon>Archelosauria</taxon>
        <taxon>Archosauria</taxon>
        <taxon>Dinosauria</taxon>
        <taxon>Saurischia</taxon>
        <taxon>Theropoda</taxon>
        <taxon>Coelurosauria</taxon>
        <taxon>Aves</taxon>
        <taxon>Neognathae</taxon>
        <taxon>Neoaves</taxon>
        <taxon>Charadriiformes</taxon>
        <taxon>Charadriidae</taxon>
        <taxon>Charadrius</taxon>
    </lineage>
</organism>
<dbReference type="GO" id="GO:0045815">
    <property type="term" value="P:transcription initiation-coupled chromatin remodeling"/>
    <property type="evidence" value="ECO:0007669"/>
    <property type="project" value="TreeGrafter"/>
</dbReference>
<dbReference type="GO" id="GO:0000785">
    <property type="term" value="C:chromatin"/>
    <property type="evidence" value="ECO:0007669"/>
    <property type="project" value="TreeGrafter"/>
</dbReference>
<feature type="non-terminal residue" evidence="2">
    <location>
        <position position="176"/>
    </location>
</feature>
<dbReference type="InterPro" id="IPR032743">
    <property type="entry name" value="FAM47"/>
</dbReference>
<protein>
    <submittedName>
        <fullName evidence="2">Uncharacterized protein</fullName>
    </submittedName>
</protein>
<gene>
    <name evidence="2" type="ORF">N301_14245</name>
</gene>
<keyword evidence="3" id="KW-1185">Reference proteome</keyword>
<comment type="similarity">
    <text evidence="1">Belongs to the FAM47 family.</text>
</comment>
<name>A0A0A0AN85_CHAVO</name>